<reference evidence="1 2" key="1">
    <citation type="journal article" date="2019" name="Int. J. Syst. Evol. Microbiol.">
        <title>Capsulimonas corticalis gen. nov., sp. nov., an aerobic capsulated bacterium, of a novel bacterial order, Capsulimonadales ord. nov., of the class Armatimonadia of the phylum Armatimonadetes.</title>
        <authorList>
            <person name="Li J."/>
            <person name="Kudo C."/>
            <person name="Tonouchi A."/>
        </authorList>
    </citation>
    <scope>NUCLEOTIDE SEQUENCE [LARGE SCALE GENOMIC DNA]</scope>
    <source>
        <strain evidence="1 2">AX-7</strain>
    </source>
</reference>
<organism evidence="1 2">
    <name type="scientific">Capsulimonas corticalis</name>
    <dbReference type="NCBI Taxonomy" id="2219043"/>
    <lineage>
        <taxon>Bacteria</taxon>
        <taxon>Bacillati</taxon>
        <taxon>Armatimonadota</taxon>
        <taxon>Armatimonadia</taxon>
        <taxon>Capsulimonadales</taxon>
        <taxon>Capsulimonadaceae</taxon>
        <taxon>Capsulimonas</taxon>
    </lineage>
</organism>
<proteinExistence type="predicted"/>
<dbReference type="Proteomes" id="UP000287394">
    <property type="component" value="Chromosome"/>
</dbReference>
<keyword evidence="2" id="KW-1185">Reference proteome</keyword>
<name>A0A402CVY8_9BACT</name>
<dbReference type="RefSeq" id="WP_125205983.1">
    <property type="nucleotide sequence ID" value="NZ_AP025739.1"/>
</dbReference>
<dbReference type="EMBL" id="AP025739">
    <property type="protein sequence ID" value="BDI33976.1"/>
    <property type="molecule type" value="Genomic_DNA"/>
</dbReference>
<evidence type="ECO:0000313" key="1">
    <source>
        <dbReference type="EMBL" id="BDI33976.1"/>
    </source>
</evidence>
<accession>A0A402CVY8</accession>
<dbReference type="KEGG" id="ccot:CCAX7_60270"/>
<evidence type="ECO:0000313" key="2">
    <source>
        <dbReference type="Proteomes" id="UP000287394"/>
    </source>
</evidence>
<dbReference type="AlphaFoldDB" id="A0A402CVY8"/>
<protein>
    <submittedName>
        <fullName evidence="1">Uncharacterized protein</fullName>
    </submittedName>
</protein>
<gene>
    <name evidence="1" type="ORF">CCAX7_60270</name>
</gene>
<sequence length="128" mass="14770">MKKLSEFIPASISHPFEKLSSAFYTSDVVIDQPGRFHIAKYGRNSIEKVFEDVRVGLIERDRKPAEYIDDEVFYALGRIKEYLDDEVPAADKIDEKTGAIFVAYLRNQYDEMREFVKDFDASEASNSD</sequence>